<organism evidence="2">
    <name type="scientific">Mycobacterium xenopi 4042</name>
    <dbReference type="NCBI Taxonomy" id="1299334"/>
    <lineage>
        <taxon>Bacteria</taxon>
        <taxon>Bacillati</taxon>
        <taxon>Actinomycetota</taxon>
        <taxon>Actinomycetes</taxon>
        <taxon>Mycobacteriales</taxon>
        <taxon>Mycobacteriaceae</taxon>
        <taxon>Mycobacterium</taxon>
    </lineage>
</organism>
<accession>X8CLN3</accession>
<proteinExistence type="predicted"/>
<feature type="region of interest" description="Disordered" evidence="1">
    <location>
        <begin position="24"/>
        <end position="45"/>
    </location>
</feature>
<feature type="compositionally biased region" description="Gly residues" evidence="1">
    <location>
        <begin position="125"/>
        <end position="134"/>
    </location>
</feature>
<protein>
    <submittedName>
        <fullName evidence="2">Uncharacterized protein</fullName>
    </submittedName>
</protein>
<feature type="compositionally biased region" description="Low complexity" evidence="1">
    <location>
        <begin position="86"/>
        <end position="104"/>
    </location>
</feature>
<comment type="caution">
    <text evidence="2">The sequence shown here is derived from an EMBL/GenBank/DDBJ whole genome shotgun (WGS) entry which is preliminary data.</text>
</comment>
<sequence length="134" mass="14130">MAGGHGHEPLRPRAPRLAVWRRAAGRRARNGMRSMITKDSDGPGRRHLATATVSEQGRGGVGGEPLDQGGGAVVALAQHRCGQPVPHSLAAAAPHASTRQPSVRPRQRRQGRDLVQLLDRAGPSRPGGGRWAAT</sequence>
<evidence type="ECO:0000313" key="2">
    <source>
        <dbReference type="EMBL" id="EUA56348.1"/>
    </source>
</evidence>
<gene>
    <name evidence="2" type="ORF">I553_3316</name>
</gene>
<dbReference type="AlphaFoldDB" id="X8CLN3"/>
<feature type="region of interest" description="Disordered" evidence="1">
    <location>
        <begin position="86"/>
        <end position="134"/>
    </location>
</feature>
<reference evidence="2" key="1">
    <citation type="submission" date="2014-01" db="EMBL/GenBank/DDBJ databases">
        <authorList>
            <person name="Brown-Elliot B."/>
            <person name="Wallace R."/>
            <person name="Lenaerts A."/>
            <person name="Ordway D."/>
            <person name="DeGroote M.A."/>
            <person name="Parker T."/>
            <person name="Sizemore C."/>
            <person name="Tallon L.J."/>
            <person name="Sadzewicz L.K."/>
            <person name="Sengamalay N."/>
            <person name="Fraser C.M."/>
            <person name="Hine E."/>
            <person name="Shefchek K.A."/>
            <person name="Das S.P."/>
            <person name="Tettelin H."/>
        </authorList>
    </citation>
    <scope>NUCLEOTIDE SEQUENCE [LARGE SCALE GENOMIC DNA]</scope>
    <source>
        <strain evidence="2">4042</strain>
    </source>
</reference>
<name>X8CLN3_MYCXE</name>
<evidence type="ECO:0000256" key="1">
    <source>
        <dbReference type="SAM" id="MobiDB-lite"/>
    </source>
</evidence>
<dbReference type="EMBL" id="JAOB01000031">
    <property type="protein sequence ID" value="EUA56348.1"/>
    <property type="molecule type" value="Genomic_DNA"/>
</dbReference>